<gene>
    <name evidence="2" type="ORF">KHLLAP_LOCUS4795</name>
</gene>
<dbReference type="InterPro" id="IPR029058">
    <property type="entry name" value="AB_hydrolase_fold"/>
</dbReference>
<comment type="caution">
    <text evidence="2">The sequence shown here is derived from an EMBL/GenBank/DDBJ whole genome shotgun (WGS) entry which is preliminary data.</text>
</comment>
<evidence type="ECO:0000259" key="1">
    <source>
        <dbReference type="Pfam" id="PF01738"/>
    </source>
</evidence>
<feature type="domain" description="Dienelactone hydrolase" evidence="1">
    <location>
        <begin position="26"/>
        <end position="244"/>
    </location>
</feature>
<dbReference type="GO" id="GO:0016787">
    <property type="term" value="F:hydrolase activity"/>
    <property type="evidence" value="ECO:0007669"/>
    <property type="project" value="InterPro"/>
</dbReference>
<dbReference type="Gene3D" id="3.40.50.1820">
    <property type="entry name" value="alpha/beta hydrolase"/>
    <property type="match status" value="1"/>
</dbReference>
<dbReference type="InterPro" id="IPR002925">
    <property type="entry name" value="Dienelactn_hydro"/>
</dbReference>
<dbReference type="Proteomes" id="UP001295740">
    <property type="component" value="Unassembled WGS sequence"/>
</dbReference>
<reference evidence="2" key="1">
    <citation type="submission" date="2023-10" db="EMBL/GenBank/DDBJ databases">
        <authorList>
            <person name="Hackl T."/>
        </authorList>
    </citation>
    <scope>NUCLEOTIDE SEQUENCE</scope>
</reference>
<protein>
    <submittedName>
        <fullName evidence="2">Uu.00g117210.m01.CDS01</fullName>
    </submittedName>
</protein>
<keyword evidence="3" id="KW-1185">Reference proteome</keyword>
<accession>A0AAI8VAY7</accession>
<dbReference type="PANTHER" id="PTHR17630:SF55">
    <property type="entry name" value="DIENELACTONE HYDROLASE FAMILY PROTEIN (AFU_ORTHOLOGUE AFUA_1G01900)"/>
    <property type="match status" value="1"/>
</dbReference>
<evidence type="ECO:0000313" key="2">
    <source>
        <dbReference type="EMBL" id="CAJ2504327.1"/>
    </source>
</evidence>
<name>A0AAI8VAY7_9PEZI</name>
<evidence type="ECO:0000313" key="3">
    <source>
        <dbReference type="Proteomes" id="UP001295740"/>
    </source>
</evidence>
<dbReference type="SUPFAM" id="SSF53474">
    <property type="entry name" value="alpha/beta-Hydrolases"/>
    <property type="match status" value="1"/>
</dbReference>
<organism evidence="2 3">
    <name type="scientific">Anthostomella pinea</name>
    <dbReference type="NCBI Taxonomy" id="933095"/>
    <lineage>
        <taxon>Eukaryota</taxon>
        <taxon>Fungi</taxon>
        <taxon>Dikarya</taxon>
        <taxon>Ascomycota</taxon>
        <taxon>Pezizomycotina</taxon>
        <taxon>Sordariomycetes</taxon>
        <taxon>Xylariomycetidae</taxon>
        <taxon>Xylariales</taxon>
        <taxon>Xylariaceae</taxon>
        <taxon>Anthostomella</taxon>
    </lineage>
</organism>
<dbReference type="EMBL" id="CAUWAG010000006">
    <property type="protein sequence ID" value="CAJ2504327.1"/>
    <property type="molecule type" value="Genomic_DNA"/>
</dbReference>
<sequence>MSSCCVTGFNWDGKPSGKEEKIAGLNTYVAGSNSDVAILMIHDVFGWTFTNLRLLADHFAKEVNATVYLPDFFGGEVIEPAMLSDPAKRGQFDLMAFIGRNTKEIRYPEIEKTARELKESKGYKKIGTIGYCYGGWAVFQLGAKGKGLVDCISTPHPSLLTKEEIDAVGVPVQILAPEHDPQYTAELKEHSLKVIPTLGVDFDYQYFPGIAHGFAAKGDKNDPKQKAALERAKNSAVAWFSQYLHLNA</sequence>
<dbReference type="AlphaFoldDB" id="A0AAI8VAY7"/>
<dbReference type="PANTHER" id="PTHR17630">
    <property type="entry name" value="DIENELACTONE HYDROLASE"/>
    <property type="match status" value="1"/>
</dbReference>
<dbReference type="Pfam" id="PF01738">
    <property type="entry name" value="DLH"/>
    <property type="match status" value="1"/>
</dbReference>
<proteinExistence type="predicted"/>